<dbReference type="eggNOG" id="COG0310">
    <property type="taxonomic scope" value="Bacteria"/>
</dbReference>
<evidence type="ECO:0000256" key="13">
    <source>
        <dbReference type="ARBA" id="ARBA00060918"/>
    </source>
</evidence>
<keyword evidence="10 14" id="KW-0406">Ion transport</keyword>
<keyword evidence="7 14" id="KW-0812">Transmembrane</keyword>
<dbReference type="GO" id="GO:0009236">
    <property type="term" value="P:cobalamin biosynthetic process"/>
    <property type="evidence" value="ECO:0007669"/>
    <property type="project" value="UniProtKB-UniRule"/>
</dbReference>
<evidence type="ECO:0000256" key="1">
    <source>
        <dbReference type="ARBA" id="ARBA00004429"/>
    </source>
</evidence>
<evidence type="ECO:0000313" key="15">
    <source>
        <dbReference type="EMBL" id="CDF57280.1"/>
    </source>
</evidence>
<evidence type="ECO:0000256" key="3">
    <source>
        <dbReference type="ARBA" id="ARBA00022426"/>
    </source>
</evidence>
<reference evidence="15" key="1">
    <citation type="submission" date="2013-03" db="EMBL/GenBank/DDBJ databases">
        <title>Draft genome sequence of the hydrogen-ethanol-producing anaerobic alkalithermophilic Caloramator celere.</title>
        <authorList>
            <person name="Ciranna A."/>
            <person name="Larjo A."/>
            <person name="Kivisto A."/>
            <person name="Santala V."/>
            <person name="Roos C."/>
            <person name="Karp M."/>
        </authorList>
    </citation>
    <scope>NUCLEOTIDE SEQUENCE [LARGE SCALE GENOMIC DNA]</scope>
    <source>
        <strain evidence="15">DSM 8682</strain>
    </source>
</reference>
<dbReference type="PANTHER" id="PTHR43627:SF1">
    <property type="entry name" value="COBALT TRANSPORT PROTEIN CBIM"/>
    <property type="match status" value="1"/>
</dbReference>
<dbReference type="GO" id="GO:0043190">
    <property type="term" value="C:ATP-binding cassette (ABC) transporter complex"/>
    <property type="evidence" value="ECO:0007669"/>
    <property type="project" value="InterPro"/>
</dbReference>
<dbReference type="Proteomes" id="UP000014923">
    <property type="component" value="Unassembled WGS sequence"/>
</dbReference>
<dbReference type="EMBL" id="CAVN010000086">
    <property type="protein sequence ID" value="CDF57280.1"/>
    <property type="molecule type" value="Genomic_DNA"/>
</dbReference>
<feature type="transmembrane region" description="Helical" evidence="14">
    <location>
        <begin position="127"/>
        <end position="149"/>
    </location>
</feature>
<sequence>MKNKKLILFLILILLPKCAYAMHIGEGFLPPFWAALYYILMLPFVIKGAIKIKRADNKDVKMLMALSGAFIFLLSALKLPSVTGSCSHPTGTGLAAILFGPFVTSFLSMIVLIFQALLLAHGGITTLGANTFSMGVVGPFVAFIIYKFLKNKNKSLAVFLAAFFGDFTTYIITSIQLALAFNKAGFIGAFIKFVSIFAITQIPLAIMEGILTVVIFEYIERHSSEEMKILEVK</sequence>
<dbReference type="Pfam" id="PF01891">
    <property type="entry name" value="CbiM"/>
    <property type="match status" value="1"/>
</dbReference>
<keyword evidence="4 14" id="KW-0813">Transport</keyword>
<keyword evidence="8" id="KW-0732">Signal</keyword>
<dbReference type="AlphaFoldDB" id="R7RPW8"/>
<keyword evidence="9 14" id="KW-1133">Transmembrane helix</keyword>
<evidence type="ECO:0000256" key="4">
    <source>
        <dbReference type="ARBA" id="ARBA00022448"/>
    </source>
</evidence>
<dbReference type="NCBIfam" id="TIGR00123">
    <property type="entry name" value="cbiM"/>
    <property type="match status" value="1"/>
</dbReference>
<comment type="pathway">
    <text evidence="2 14">Cofactor biosynthesis; adenosylcobalamin biosynthesis.</text>
</comment>
<dbReference type="InterPro" id="IPR018024">
    <property type="entry name" value="CbiM"/>
</dbReference>
<dbReference type="FunFam" id="1.10.1760.20:FF:000001">
    <property type="entry name" value="Cobalt transport protein CbiM"/>
    <property type="match status" value="1"/>
</dbReference>
<organism evidence="15 16">
    <name type="scientific">Thermobrachium celere DSM 8682</name>
    <dbReference type="NCBI Taxonomy" id="941824"/>
    <lineage>
        <taxon>Bacteria</taxon>
        <taxon>Bacillati</taxon>
        <taxon>Bacillota</taxon>
        <taxon>Clostridia</taxon>
        <taxon>Eubacteriales</taxon>
        <taxon>Clostridiaceae</taxon>
        <taxon>Thermobrachium</taxon>
    </lineage>
</organism>
<dbReference type="HOGENOM" id="CLU_052508_3_0_9"/>
<evidence type="ECO:0000256" key="6">
    <source>
        <dbReference type="ARBA" id="ARBA00022573"/>
    </source>
</evidence>
<dbReference type="OrthoDB" id="9809846at2"/>
<feature type="transmembrane region" description="Helical" evidence="14">
    <location>
        <begin position="155"/>
        <end position="181"/>
    </location>
</feature>
<comment type="subcellular location">
    <subcellularLocation>
        <location evidence="1">Cell inner membrane</location>
        <topology evidence="1">Multi-pass membrane protein</topology>
    </subcellularLocation>
    <subcellularLocation>
        <location evidence="14">Cell membrane</location>
        <topology evidence="14">Multi-pass membrane protein</topology>
    </subcellularLocation>
</comment>
<comment type="similarity">
    <text evidence="13 14">Belongs to the CbiM family.</text>
</comment>
<keyword evidence="5 14" id="KW-1003">Cell membrane</keyword>
<feature type="transmembrane region" description="Helical" evidence="14">
    <location>
        <begin position="94"/>
        <end position="120"/>
    </location>
</feature>
<protein>
    <recommendedName>
        <fullName evidence="14">Cobalt transport protein CbiM</fullName>
    </recommendedName>
    <alternativeName>
        <fullName evidence="14">Energy-coupling factor transporter probable substrate-capture protein CbiM</fullName>
        <shortName evidence="14">ECF transporter S component CbiM</shortName>
    </alternativeName>
</protein>
<evidence type="ECO:0000256" key="9">
    <source>
        <dbReference type="ARBA" id="ARBA00022989"/>
    </source>
</evidence>
<evidence type="ECO:0000256" key="12">
    <source>
        <dbReference type="ARBA" id="ARBA00023285"/>
    </source>
</evidence>
<gene>
    <name evidence="14" type="primary">cbiM</name>
    <name evidence="15" type="ORF">TCEL_01194</name>
</gene>
<evidence type="ECO:0000313" key="16">
    <source>
        <dbReference type="Proteomes" id="UP000014923"/>
    </source>
</evidence>
<comment type="function">
    <text evidence="14">Part of the energy-coupling factor (ECF) transporter complex CbiMNOQ involved in cobalt import.</text>
</comment>
<dbReference type="NCBIfam" id="NF006184">
    <property type="entry name" value="PRK08319.1"/>
    <property type="match status" value="1"/>
</dbReference>
<dbReference type="UniPathway" id="UPA00148"/>
<dbReference type="HAMAP" id="MF_01462">
    <property type="entry name" value="CbiM"/>
    <property type="match status" value="1"/>
</dbReference>
<dbReference type="PANTHER" id="PTHR43627">
    <property type="match status" value="1"/>
</dbReference>
<feature type="transmembrane region" description="Helical" evidence="14">
    <location>
        <begin position="62"/>
        <end position="82"/>
    </location>
</feature>
<evidence type="ECO:0000256" key="7">
    <source>
        <dbReference type="ARBA" id="ARBA00022692"/>
    </source>
</evidence>
<accession>R7RPW8</accession>
<keyword evidence="12 14" id="KW-0170">Cobalt</keyword>
<keyword evidence="11 14" id="KW-0472">Membrane</keyword>
<comment type="subunit">
    <text evidence="14">Forms an energy-coupling factor (ECF) transporter complex composed of an ATP-binding protein (A component, CbiO), a transmembrane protein (T component, CbiQ) and 2 possible substrate-capture proteins (S components, CbiM and CbiN) of unknown stoichimetry.</text>
</comment>
<comment type="caution">
    <text evidence="15">The sequence shown here is derived from an EMBL/GenBank/DDBJ whole genome shotgun (WGS) entry which is preliminary data.</text>
</comment>
<evidence type="ECO:0000256" key="8">
    <source>
        <dbReference type="ARBA" id="ARBA00022729"/>
    </source>
</evidence>
<dbReference type="GO" id="GO:0015087">
    <property type="term" value="F:cobalt ion transmembrane transporter activity"/>
    <property type="evidence" value="ECO:0007669"/>
    <property type="project" value="UniProtKB-UniRule"/>
</dbReference>
<dbReference type="RefSeq" id="WP_018660285.1">
    <property type="nucleotide sequence ID" value="NZ_HF952018.1"/>
</dbReference>
<evidence type="ECO:0000256" key="11">
    <source>
        <dbReference type="ARBA" id="ARBA00023136"/>
    </source>
</evidence>
<proteinExistence type="inferred from homology"/>
<feature type="transmembrane region" description="Helical" evidence="14">
    <location>
        <begin position="31"/>
        <end position="50"/>
    </location>
</feature>
<name>R7RPW8_9CLOT</name>
<evidence type="ECO:0000256" key="2">
    <source>
        <dbReference type="ARBA" id="ARBA00004953"/>
    </source>
</evidence>
<evidence type="ECO:0000256" key="5">
    <source>
        <dbReference type="ARBA" id="ARBA00022475"/>
    </source>
</evidence>
<dbReference type="Gene3D" id="1.10.1760.20">
    <property type="match status" value="1"/>
</dbReference>
<evidence type="ECO:0000256" key="10">
    <source>
        <dbReference type="ARBA" id="ARBA00023065"/>
    </source>
</evidence>
<keyword evidence="16" id="KW-1185">Reference proteome</keyword>
<keyword evidence="3 14" id="KW-0171">Cobalt transport</keyword>
<evidence type="ECO:0000256" key="14">
    <source>
        <dbReference type="HAMAP-Rule" id="MF_01462"/>
    </source>
</evidence>
<keyword evidence="6 14" id="KW-0169">Cobalamin biosynthesis</keyword>
<feature type="transmembrane region" description="Helical" evidence="14">
    <location>
        <begin position="193"/>
        <end position="219"/>
    </location>
</feature>
<dbReference type="InterPro" id="IPR002751">
    <property type="entry name" value="CbiM/NikMN"/>
</dbReference>